<keyword evidence="1" id="KW-1133">Transmembrane helix</keyword>
<protein>
    <recommendedName>
        <fullName evidence="4">Thioredoxin domain-containing protein</fullName>
    </recommendedName>
</protein>
<keyword evidence="1" id="KW-0472">Membrane</keyword>
<dbReference type="Proteomes" id="UP000290289">
    <property type="component" value="Chromosome 8"/>
</dbReference>
<feature type="transmembrane region" description="Helical" evidence="1">
    <location>
        <begin position="135"/>
        <end position="153"/>
    </location>
</feature>
<proteinExistence type="predicted"/>
<feature type="transmembrane region" description="Helical" evidence="1">
    <location>
        <begin position="43"/>
        <end position="66"/>
    </location>
</feature>
<dbReference type="STRING" id="3750.A0A498JDK9"/>
<evidence type="ECO:0000313" key="2">
    <source>
        <dbReference type="EMBL" id="RXH91812.1"/>
    </source>
</evidence>
<dbReference type="Gene3D" id="3.40.30.10">
    <property type="entry name" value="Glutaredoxin"/>
    <property type="match status" value="1"/>
</dbReference>
<evidence type="ECO:0000313" key="3">
    <source>
        <dbReference type="Proteomes" id="UP000290289"/>
    </source>
</evidence>
<sequence>MKRLCALRWSTEFSELEPESDRARNHRERFRAMEKKQSRPMELLNAMVSEPYYLLHFLTFFSYLVLRTSVAHVLSAHITDHLLHREIQAALTFGLLTAIKMVREETLEGLIADSLFFAKIFLIGLTLILDRHLTLWYVVAFTVIYIFTQQPAFQKLESLLTEGSTSKHWLVGYADFFSSIEFRASYSLACIRSSRCFPELSITYSNKNFSFGIVDLGLFPNASQYLGISLSGSMGQLPTYVFFTNGAEVARYPQLESQAKAFRDPITKKFLWGHFKLDKHLLEYINGK</sequence>
<keyword evidence="1" id="KW-0812">Transmembrane</keyword>
<evidence type="ECO:0000256" key="1">
    <source>
        <dbReference type="SAM" id="Phobius"/>
    </source>
</evidence>
<reference evidence="2 3" key="1">
    <citation type="submission" date="2018-10" db="EMBL/GenBank/DDBJ databases">
        <title>A high-quality apple genome assembly.</title>
        <authorList>
            <person name="Hu J."/>
        </authorList>
    </citation>
    <scope>NUCLEOTIDE SEQUENCE [LARGE SCALE GENOMIC DNA]</scope>
    <source>
        <strain evidence="3">cv. HFTH1</strain>
        <tissue evidence="2">Young leaf</tissue>
    </source>
</reference>
<organism evidence="2 3">
    <name type="scientific">Malus domestica</name>
    <name type="common">Apple</name>
    <name type="synonym">Pyrus malus</name>
    <dbReference type="NCBI Taxonomy" id="3750"/>
    <lineage>
        <taxon>Eukaryota</taxon>
        <taxon>Viridiplantae</taxon>
        <taxon>Streptophyta</taxon>
        <taxon>Embryophyta</taxon>
        <taxon>Tracheophyta</taxon>
        <taxon>Spermatophyta</taxon>
        <taxon>Magnoliopsida</taxon>
        <taxon>eudicotyledons</taxon>
        <taxon>Gunneridae</taxon>
        <taxon>Pentapetalae</taxon>
        <taxon>rosids</taxon>
        <taxon>fabids</taxon>
        <taxon>Rosales</taxon>
        <taxon>Rosaceae</taxon>
        <taxon>Amygdaloideae</taxon>
        <taxon>Maleae</taxon>
        <taxon>Malus</taxon>
    </lineage>
</organism>
<dbReference type="AlphaFoldDB" id="A0A498JDK9"/>
<keyword evidence="3" id="KW-1185">Reference proteome</keyword>
<comment type="caution">
    <text evidence="2">The sequence shown here is derived from an EMBL/GenBank/DDBJ whole genome shotgun (WGS) entry which is preliminary data.</text>
</comment>
<dbReference type="InterPro" id="IPR036249">
    <property type="entry name" value="Thioredoxin-like_sf"/>
</dbReference>
<evidence type="ECO:0008006" key="4">
    <source>
        <dbReference type="Google" id="ProtNLM"/>
    </source>
</evidence>
<name>A0A498JDK9_MALDO</name>
<dbReference type="SUPFAM" id="SSF52833">
    <property type="entry name" value="Thioredoxin-like"/>
    <property type="match status" value="1"/>
</dbReference>
<gene>
    <name evidence="2" type="ORF">DVH24_020835</name>
</gene>
<feature type="transmembrane region" description="Helical" evidence="1">
    <location>
        <begin position="110"/>
        <end position="129"/>
    </location>
</feature>
<accession>A0A498JDK9</accession>
<dbReference type="EMBL" id="RDQH01000334">
    <property type="protein sequence ID" value="RXH91812.1"/>
    <property type="molecule type" value="Genomic_DNA"/>
</dbReference>